<gene>
    <name evidence="1" type="ORF">SAMN04488018_12033</name>
</gene>
<sequence length="253" mass="29418">MIFQIIVIVLIYLFNMVDKRIVKTIKELQSLGTLQLFFLAGGTNLAMRFNHRESEDIDLFCQERIGVKGFKLIEKEVKEFFKERVVFTKISSEDNDDIVFLRAVILTDGLNIKVDIIQSHILLYDIEIIDTIRMASVKDIAVFKIATICNRKAIKDLFDLDFITDKGLPIDRIMNLYSEKKTKENMVTIFNYRKVNCPIDNPEFLYGVISPIGAKLPYHENPNTVKGVENRIILYAKSNWKIKVKSYIRTIRK</sequence>
<accession>A0A1H6XG00</accession>
<proteinExistence type="predicted"/>
<organism evidence="1 2">
    <name type="scientific">Myroides marinus</name>
    <dbReference type="NCBI Taxonomy" id="703342"/>
    <lineage>
        <taxon>Bacteria</taxon>
        <taxon>Pseudomonadati</taxon>
        <taxon>Bacteroidota</taxon>
        <taxon>Flavobacteriia</taxon>
        <taxon>Flavobacteriales</taxon>
        <taxon>Flavobacteriaceae</taxon>
        <taxon>Myroides</taxon>
    </lineage>
</organism>
<evidence type="ECO:0000313" key="2">
    <source>
        <dbReference type="Proteomes" id="UP000183077"/>
    </source>
</evidence>
<dbReference type="Pfam" id="PF08843">
    <property type="entry name" value="AbiEii"/>
    <property type="match status" value="1"/>
</dbReference>
<dbReference type="AlphaFoldDB" id="A0A1H6XG00"/>
<reference evidence="1 2" key="1">
    <citation type="submission" date="2016-10" db="EMBL/GenBank/DDBJ databases">
        <authorList>
            <person name="de Groot N.N."/>
        </authorList>
    </citation>
    <scope>NUCLEOTIDE SEQUENCE [LARGE SCALE GENOMIC DNA]</scope>
    <source>
        <strain evidence="1 2">DSM 23048</strain>
    </source>
</reference>
<dbReference type="InterPro" id="IPR014942">
    <property type="entry name" value="AbiEii"/>
</dbReference>
<protein>
    <submittedName>
        <fullName evidence="1">Nucleotidyl transferase AbiEii toxin, Type IV TA system</fullName>
    </submittedName>
</protein>
<evidence type="ECO:0000313" key="1">
    <source>
        <dbReference type="EMBL" id="SEJ26454.1"/>
    </source>
</evidence>
<keyword evidence="1" id="KW-0808">Transferase</keyword>
<dbReference type="Proteomes" id="UP000183077">
    <property type="component" value="Unassembled WGS sequence"/>
</dbReference>
<dbReference type="Gene3D" id="3.10.450.620">
    <property type="entry name" value="JHP933, nucleotidyltransferase-like core domain"/>
    <property type="match status" value="1"/>
</dbReference>
<name>A0A1H6XG00_9FLAO</name>
<dbReference type="EMBL" id="FNYS01000020">
    <property type="protein sequence ID" value="SEJ26454.1"/>
    <property type="molecule type" value="Genomic_DNA"/>
</dbReference>
<dbReference type="GO" id="GO:0016740">
    <property type="term" value="F:transferase activity"/>
    <property type="evidence" value="ECO:0007669"/>
    <property type="project" value="UniProtKB-KW"/>
</dbReference>